<dbReference type="Pfam" id="PF06170">
    <property type="entry name" value="DUF983"/>
    <property type="match status" value="1"/>
</dbReference>
<accession>A0A1H3VF86</accession>
<name>A0A1H3VF86_9FLAO</name>
<protein>
    <recommendedName>
        <fullName evidence="4">DUF983 domain-containing protein</fullName>
    </recommendedName>
</protein>
<proteinExistence type="predicted"/>
<evidence type="ECO:0000256" key="1">
    <source>
        <dbReference type="SAM" id="Phobius"/>
    </source>
</evidence>
<keyword evidence="1" id="KW-0812">Transmembrane</keyword>
<feature type="transmembrane region" description="Helical" evidence="1">
    <location>
        <begin position="88"/>
        <end position="107"/>
    </location>
</feature>
<feature type="transmembrane region" description="Helical" evidence="1">
    <location>
        <begin position="55"/>
        <end position="82"/>
    </location>
</feature>
<dbReference type="STRING" id="908615.SAMN05421540_10162"/>
<dbReference type="EMBL" id="FNQF01000001">
    <property type="protein sequence ID" value="SDZ73426.1"/>
    <property type="molecule type" value="Genomic_DNA"/>
</dbReference>
<dbReference type="Proteomes" id="UP000198820">
    <property type="component" value="Unassembled WGS sequence"/>
</dbReference>
<dbReference type="AlphaFoldDB" id="A0A1H3VF86"/>
<evidence type="ECO:0008006" key="4">
    <source>
        <dbReference type="Google" id="ProtNLM"/>
    </source>
</evidence>
<keyword evidence="1" id="KW-0472">Membrane</keyword>
<reference evidence="2 3" key="1">
    <citation type="submission" date="2016-10" db="EMBL/GenBank/DDBJ databases">
        <authorList>
            <person name="de Groot N.N."/>
        </authorList>
    </citation>
    <scope>NUCLEOTIDE SEQUENCE [LARGE SCALE GENOMIC DNA]</scope>
    <source>
        <strain evidence="2 3">DSM 23581</strain>
    </source>
</reference>
<organism evidence="2 3">
    <name type="scientific">Psychroflexus halocasei</name>
    <dbReference type="NCBI Taxonomy" id="908615"/>
    <lineage>
        <taxon>Bacteria</taxon>
        <taxon>Pseudomonadati</taxon>
        <taxon>Bacteroidota</taxon>
        <taxon>Flavobacteriia</taxon>
        <taxon>Flavobacteriales</taxon>
        <taxon>Flavobacteriaceae</taxon>
        <taxon>Psychroflexus</taxon>
    </lineage>
</organism>
<evidence type="ECO:0000313" key="2">
    <source>
        <dbReference type="EMBL" id="SDZ73426.1"/>
    </source>
</evidence>
<keyword evidence="3" id="KW-1185">Reference proteome</keyword>
<sequence>MFKGSKLNSMLFGTCPVCHGESMYVEKNPYKITQIFKMHDKCSKCGLKYKIEPSFFFGAMYVSYALGVAFSVASFIITYFFIGMSAINSFYVIIAVLIILMPIIIRLSRNIWINLFINYKGE</sequence>
<gene>
    <name evidence="2" type="ORF">SAMN05421540_10162</name>
</gene>
<dbReference type="InterPro" id="IPR009325">
    <property type="entry name" value="DUF983"/>
</dbReference>
<keyword evidence="1" id="KW-1133">Transmembrane helix</keyword>
<evidence type="ECO:0000313" key="3">
    <source>
        <dbReference type="Proteomes" id="UP000198820"/>
    </source>
</evidence>